<evidence type="ECO:0000313" key="2">
    <source>
        <dbReference type="EMBL" id="VVD27409.1"/>
    </source>
</evidence>
<organism evidence="2 3">
    <name type="scientific">Paraburkholderia dioscoreae</name>
    <dbReference type="NCBI Taxonomy" id="2604047"/>
    <lineage>
        <taxon>Bacteria</taxon>
        <taxon>Pseudomonadati</taxon>
        <taxon>Pseudomonadota</taxon>
        <taxon>Betaproteobacteria</taxon>
        <taxon>Burkholderiales</taxon>
        <taxon>Burkholderiaceae</taxon>
        <taxon>Paraburkholderia</taxon>
    </lineage>
</organism>
<feature type="region of interest" description="Disordered" evidence="1">
    <location>
        <begin position="1"/>
        <end position="30"/>
    </location>
</feature>
<dbReference type="Proteomes" id="UP000325811">
    <property type="component" value="Chromosome I"/>
</dbReference>
<keyword evidence="3" id="KW-1185">Reference proteome</keyword>
<dbReference type="AlphaFoldDB" id="A0A5Q4Z9R6"/>
<name>A0A5Q4Z9R6_9BURK</name>
<evidence type="ECO:0000313" key="3">
    <source>
        <dbReference type="Proteomes" id="UP000325811"/>
    </source>
</evidence>
<evidence type="ECO:0000256" key="1">
    <source>
        <dbReference type="SAM" id="MobiDB-lite"/>
    </source>
</evidence>
<protein>
    <submittedName>
        <fullName evidence="2">Uncharacterized protein</fullName>
    </submittedName>
</protein>
<proteinExistence type="predicted"/>
<sequence length="30" mass="3046">MTATREPRGSGEVGAEWGMGASPDRGRAVG</sequence>
<dbReference type="EMBL" id="LR699553">
    <property type="protein sequence ID" value="VVD27409.1"/>
    <property type="molecule type" value="Genomic_DNA"/>
</dbReference>
<accession>A0A5Q4Z9R6</accession>
<reference evidence="2 3" key="1">
    <citation type="submission" date="2019-08" db="EMBL/GenBank/DDBJ databases">
        <authorList>
            <person name="Herpell B J."/>
        </authorList>
    </citation>
    <scope>NUCLEOTIDE SEQUENCE [LARGE SCALE GENOMIC DNA]</scope>
    <source>
        <strain evidence="3">Msb3</strain>
    </source>
</reference>
<gene>
    <name evidence="2" type="ORF">PDMSB3_0947</name>
</gene>
<dbReference type="KEGG" id="pdio:PDMSB3_0947"/>